<dbReference type="PANTHER" id="PTHR35043:SF7">
    <property type="entry name" value="TRANSCRIPTION FACTOR DOMAIN-CONTAINING PROTEIN"/>
    <property type="match status" value="1"/>
</dbReference>
<protein>
    <submittedName>
        <fullName evidence="2">Uncharacterized protein</fullName>
    </submittedName>
</protein>
<dbReference type="PANTHER" id="PTHR35043">
    <property type="entry name" value="TRANSCRIPTION FACTOR DOMAIN-CONTAINING PROTEIN"/>
    <property type="match status" value="1"/>
</dbReference>
<proteinExistence type="predicted"/>
<evidence type="ECO:0000313" key="3">
    <source>
        <dbReference type="Proteomes" id="UP001275084"/>
    </source>
</evidence>
<comment type="caution">
    <text evidence="2">The sequence shown here is derived from an EMBL/GenBank/DDBJ whole genome shotgun (WGS) entry which is preliminary data.</text>
</comment>
<sequence length="410" mass="44903">MLLTAIFPEFVVCCAISQLQQARDLDKAWKASWPKEGEEREWLGMSGAFFVVMGGYVITGKTKASDGSTESLPSEPAESVLTLTPEGLKWLLRNGRLQGWISDGILNKSDFHFRTIEDKGKANNIAKALVSLQILWVVVQCIGRKSTGLPVTLLEAHVLIQIVYSIAAYFCWWSKPLDVAVPLSLPIADNLATATDQDWQLNPGTSSPDIDVLPSRHAQLARRRKVCKTLASVLYRASYDFGWNLGHRAQLWSAGMGVANGALHATASLSHFPTPVERWLWRAACVGVAVSPVATDVLVRGKDLESYGLRYLRRLATKDTFSVSECLGEYFVAWSEAVGSVPWGGPDGPRGFSAQVPRWARHAVIAAVASVTAVYTLSILFLTVEAFISMRSLPGGAYKTVVWANVLPHF</sequence>
<keyword evidence="1" id="KW-0472">Membrane</keyword>
<keyword evidence="3" id="KW-1185">Reference proteome</keyword>
<keyword evidence="1" id="KW-0812">Transmembrane</keyword>
<keyword evidence="1" id="KW-1133">Transmembrane helix</keyword>
<dbReference type="EMBL" id="JAUIQD010000005">
    <property type="protein sequence ID" value="KAK3348600.1"/>
    <property type="molecule type" value="Genomic_DNA"/>
</dbReference>
<accession>A0AAJ0HCZ9</accession>
<dbReference type="Proteomes" id="UP001275084">
    <property type="component" value="Unassembled WGS sequence"/>
</dbReference>
<evidence type="ECO:0000313" key="2">
    <source>
        <dbReference type="EMBL" id="KAK3348600.1"/>
    </source>
</evidence>
<reference evidence="2" key="2">
    <citation type="submission" date="2023-06" db="EMBL/GenBank/DDBJ databases">
        <authorList>
            <consortium name="Lawrence Berkeley National Laboratory"/>
            <person name="Haridas S."/>
            <person name="Hensen N."/>
            <person name="Bonometti L."/>
            <person name="Westerberg I."/>
            <person name="Brannstrom I.O."/>
            <person name="Guillou S."/>
            <person name="Cros-Aarteil S."/>
            <person name="Calhoun S."/>
            <person name="Kuo A."/>
            <person name="Mondo S."/>
            <person name="Pangilinan J."/>
            <person name="Riley R."/>
            <person name="Labutti K."/>
            <person name="Andreopoulos B."/>
            <person name="Lipzen A."/>
            <person name="Chen C."/>
            <person name="Yanf M."/>
            <person name="Daum C."/>
            <person name="Ng V."/>
            <person name="Clum A."/>
            <person name="Steindorff A."/>
            <person name="Ohm R."/>
            <person name="Martin F."/>
            <person name="Silar P."/>
            <person name="Natvig D."/>
            <person name="Lalanne C."/>
            <person name="Gautier V."/>
            <person name="Ament-Velasquez S.L."/>
            <person name="Kruys A."/>
            <person name="Hutchinson M.I."/>
            <person name="Powell A.J."/>
            <person name="Barry K."/>
            <person name="Miller A.N."/>
            <person name="Grigoriev I.V."/>
            <person name="Debuchy R."/>
            <person name="Gladieux P."/>
            <person name="Thoren M.H."/>
            <person name="Johannesson H."/>
        </authorList>
    </citation>
    <scope>NUCLEOTIDE SEQUENCE</scope>
    <source>
        <strain evidence="2">CBS 955.72</strain>
    </source>
</reference>
<gene>
    <name evidence="2" type="ORF">B0T25DRAFT_457434</name>
</gene>
<organism evidence="2 3">
    <name type="scientific">Lasiosphaeria hispida</name>
    <dbReference type="NCBI Taxonomy" id="260671"/>
    <lineage>
        <taxon>Eukaryota</taxon>
        <taxon>Fungi</taxon>
        <taxon>Dikarya</taxon>
        <taxon>Ascomycota</taxon>
        <taxon>Pezizomycotina</taxon>
        <taxon>Sordariomycetes</taxon>
        <taxon>Sordariomycetidae</taxon>
        <taxon>Sordariales</taxon>
        <taxon>Lasiosphaeriaceae</taxon>
        <taxon>Lasiosphaeria</taxon>
    </lineage>
</organism>
<name>A0AAJ0HCZ9_9PEZI</name>
<dbReference type="AlphaFoldDB" id="A0AAJ0HCZ9"/>
<evidence type="ECO:0000256" key="1">
    <source>
        <dbReference type="SAM" id="Phobius"/>
    </source>
</evidence>
<reference evidence="2" key="1">
    <citation type="journal article" date="2023" name="Mol. Phylogenet. Evol.">
        <title>Genome-scale phylogeny and comparative genomics of the fungal order Sordariales.</title>
        <authorList>
            <person name="Hensen N."/>
            <person name="Bonometti L."/>
            <person name="Westerberg I."/>
            <person name="Brannstrom I.O."/>
            <person name="Guillou S."/>
            <person name="Cros-Aarteil S."/>
            <person name="Calhoun S."/>
            <person name="Haridas S."/>
            <person name="Kuo A."/>
            <person name="Mondo S."/>
            <person name="Pangilinan J."/>
            <person name="Riley R."/>
            <person name="LaButti K."/>
            <person name="Andreopoulos B."/>
            <person name="Lipzen A."/>
            <person name="Chen C."/>
            <person name="Yan M."/>
            <person name="Daum C."/>
            <person name="Ng V."/>
            <person name="Clum A."/>
            <person name="Steindorff A."/>
            <person name="Ohm R.A."/>
            <person name="Martin F."/>
            <person name="Silar P."/>
            <person name="Natvig D.O."/>
            <person name="Lalanne C."/>
            <person name="Gautier V."/>
            <person name="Ament-Velasquez S.L."/>
            <person name="Kruys A."/>
            <person name="Hutchinson M.I."/>
            <person name="Powell A.J."/>
            <person name="Barry K."/>
            <person name="Miller A.N."/>
            <person name="Grigoriev I.V."/>
            <person name="Debuchy R."/>
            <person name="Gladieux P."/>
            <person name="Hiltunen Thoren M."/>
            <person name="Johannesson H."/>
        </authorList>
    </citation>
    <scope>NUCLEOTIDE SEQUENCE</scope>
    <source>
        <strain evidence="2">CBS 955.72</strain>
    </source>
</reference>
<feature type="transmembrane region" description="Helical" evidence="1">
    <location>
        <begin position="363"/>
        <end position="384"/>
    </location>
</feature>